<gene>
    <name evidence="1" type="ORF">B0H16DRAFT_1452463</name>
</gene>
<proteinExistence type="predicted"/>
<reference evidence="1" key="1">
    <citation type="submission" date="2023-03" db="EMBL/GenBank/DDBJ databases">
        <title>Massive genome expansion in bonnet fungi (Mycena s.s.) driven by repeated elements and novel gene families across ecological guilds.</title>
        <authorList>
            <consortium name="Lawrence Berkeley National Laboratory"/>
            <person name="Harder C.B."/>
            <person name="Miyauchi S."/>
            <person name="Viragh M."/>
            <person name="Kuo A."/>
            <person name="Thoen E."/>
            <person name="Andreopoulos B."/>
            <person name="Lu D."/>
            <person name="Skrede I."/>
            <person name="Drula E."/>
            <person name="Henrissat B."/>
            <person name="Morin E."/>
            <person name="Kohler A."/>
            <person name="Barry K."/>
            <person name="LaButti K."/>
            <person name="Morin E."/>
            <person name="Salamov A."/>
            <person name="Lipzen A."/>
            <person name="Mereny Z."/>
            <person name="Hegedus B."/>
            <person name="Baldrian P."/>
            <person name="Stursova M."/>
            <person name="Weitz H."/>
            <person name="Taylor A."/>
            <person name="Grigoriev I.V."/>
            <person name="Nagy L.G."/>
            <person name="Martin F."/>
            <person name="Kauserud H."/>
        </authorList>
    </citation>
    <scope>NUCLEOTIDE SEQUENCE</scope>
    <source>
        <strain evidence="1">CBHHK182m</strain>
    </source>
</reference>
<accession>A0AAD7NPY2</accession>
<comment type="caution">
    <text evidence="1">The sequence shown here is derived from an EMBL/GenBank/DDBJ whole genome shotgun (WGS) entry which is preliminary data.</text>
</comment>
<dbReference type="Proteomes" id="UP001215598">
    <property type="component" value="Unassembled WGS sequence"/>
</dbReference>
<evidence type="ECO:0000313" key="1">
    <source>
        <dbReference type="EMBL" id="KAJ7770108.1"/>
    </source>
</evidence>
<keyword evidence="2" id="KW-1185">Reference proteome</keyword>
<dbReference type="AlphaFoldDB" id="A0AAD7NPY2"/>
<evidence type="ECO:0000313" key="2">
    <source>
        <dbReference type="Proteomes" id="UP001215598"/>
    </source>
</evidence>
<organism evidence="1 2">
    <name type="scientific">Mycena metata</name>
    <dbReference type="NCBI Taxonomy" id="1033252"/>
    <lineage>
        <taxon>Eukaryota</taxon>
        <taxon>Fungi</taxon>
        <taxon>Dikarya</taxon>
        <taxon>Basidiomycota</taxon>
        <taxon>Agaricomycotina</taxon>
        <taxon>Agaricomycetes</taxon>
        <taxon>Agaricomycetidae</taxon>
        <taxon>Agaricales</taxon>
        <taxon>Marasmiineae</taxon>
        <taxon>Mycenaceae</taxon>
        <taxon>Mycena</taxon>
    </lineage>
</organism>
<sequence length="112" mass="13088">MSKSESRSKEDDWRDRVFFCDILATGSPWGQAESMKSFVTGKVPSLQRIGFHFWLVRRSPIHFRRPSRRRMETRLRERLDGTEAGVAEILKVKSLDERFNPVEYSKITGKPS</sequence>
<dbReference type="EMBL" id="JARKIB010000017">
    <property type="protein sequence ID" value="KAJ7770108.1"/>
    <property type="molecule type" value="Genomic_DNA"/>
</dbReference>
<name>A0AAD7NPY2_9AGAR</name>
<protein>
    <submittedName>
        <fullName evidence="1">Uncharacterized protein</fullName>
    </submittedName>
</protein>